<reference evidence="1" key="1">
    <citation type="journal article" date="2021" name="Arch. Microbiol.">
        <title>Methyloradius palustris gen. nov., sp. nov., a methanol-oxidizing bacterium isolated from snow.</title>
        <authorList>
            <person name="Miyadera T."/>
            <person name="Kojima H."/>
            <person name="Fukui M."/>
        </authorList>
    </citation>
    <scope>NUCLEOTIDE SEQUENCE</scope>
    <source>
        <strain evidence="1">Zm11</strain>
    </source>
</reference>
<dbReference type="Gene3D" id="3.40.800.10">
    <property type="entry name" value="Ureohydrolase domain"/>
    <property type="match status" value="1"/>
</dbReference>
<dbReference type="GO" id="GO:0008783">
    <property type="term" value="F:agmatinase activity"/>
    <property type="evidence" value="ECO:0007669"/>
    <property type="project" value="TreeGrafter"/>
</dbReference>
<evidence type="ECO:0008006" key="3">
    <source>
        <dbReference type="Google" id="ProtNLM"/>
    </source>
</evidence>
<dbReference type="RefSeq" id="WP_221764148.1">
    <property type="nucleotide sequence ID" value="NZ_AP024110.1"/>
</dbReference>
<dbReference type="SUPFAM" id="SSF52768">
    <property type="entry name" value="Arginase/deacetylase"/>
    <property type="match status" value="1"/>
</dbReference>
<proteinExistence type="predicted"/>
<dbReference type="InterPro" id="IPR023696">
    <property type="entry name" value="Ureohydrolase_dom_sf"/>
</dbReference>
<name>A0A8D5K1V7_9PROT</name>
<dbReference type="EMBL" id="AP024110">
    <property type="protein sequence ID" value="BCM26128.1"/>
    <property type="molecule type" value="Genomic_DNA"/>
</dbReference>
<evidence type="ECO:0000313" key="1">
    <source>
        <dbReference type="EMBL" id="BCM26128.1"/>
    </source>
</evidence>
<organism evidence="1 2">
    <name type="scientific">Methyloradius palustris</name>
    <dbReference type="NCBI Taxonomy" id="2778876"/>
    <lineage>
        <taxon>Bacteria</taxon>
        <taxon>Pseudomonadati</taxon>
        <taxon>Pseudomonadota</taxon>
        <taxon>Betaproteobacteria</taxon>
        <taxon>Nitrosomonadales</taxon>
        <taxon>Methylophilaceae</taxon>
        <taxon>Methyloradius</taxon>
    </lineage>
</organism>
<dbReference type="KEGG" id="mpau:ZMTM_23870"/>
<dbReference type="PANTHER" id="PTHR11358">
    <property type="entry name" value="ARGINASE/AGMATINASE"/>
    <property type="match status" value="1"/>
</dbReference>
<dbReference type="Pfam" id="PF00491">
    <property type="entry name" value="Arginase"/>
    <property type="match status" value="1"/>
</dbReference>
<dbReference type="GO" id="GO:0046872">
    <property type="term" value="F:metal ion binding"/>
    <property type="evidence" value="ECO:0007669"/>
    <property type="project" value="InterPro"/>
</dbReference>
<dbReference type="InterPro" id="IPR006035">
    <property type="entry name" value="Ureohydrolase"/>
</dbReference>
<protein>
    <recommendedName>
        <fullName evidence="3">Arginase</fullName>
    </recommendedName>
</protein>
<dbReference type="GO" id="GO:0033389">
    <property type="term" value="P:putrescine biosynthetic process from arginine, via agmatine"/>
    <property type="evidence" value="ECO:0007669"/>
    <property type="project" value="TreeGrafter"/>
</dbReference>
<dbReference type="AlphaFoldDB" id="A0A8D5K1V7"/>
<keyword evidence="2" id="KW-1185">Reference proteome</keyword>
<accession>A0A8D5K1V7</accession>
<gene>
    <name evidence="1" type="ORF">ZMTM_23870</name>
</gene>
<evidence type="ECO:0000313" key="2">
    <source>
        <dbReference type="Proteomes" id="UP000826722"/>
    </source>
</evidence>
<sequence length="297" mass="33500">MQDIFIYDFDSSVSTQPDLMAQYQTRIKLIDLKRHRFAARLWTSRMKFNSLRKKIATYGRPFFALLGSGDFHHFSLALIEQHEKPLTVVLFDNHPDWMRPPHRYHCGTWVYSLARLPQVARVVIVGLQSGDVEGKNFLGGDVESYQNGKIVLLPFSRVAAQISTQTEANIVSLVSQLETNIADGIREIMDAIPTDDVYISVDKDCMHPDDACTNWEQGTMPLATVLKCIAAIRTKYKVVGADTVGDYSPPAFRSPFKYISSWLDRRGDAKSLQPSSAMLQRNQIANLKLIQAFDGIA</sequence>
<dbReference type="PANTHER" id="PTHR11358:SF41">
    <property type="entry name" value="ARGINASE"/>
    <property type="match status" value="1"/>
</dbReference>
<dbReference type="Proteomes" id="UP000826722">
    <property type="component" value="Chromosome"/>
</dbReference>